<name>A0A0C9WGM6_9AGAR</name>
<keyword evidence="3" id="KW-1185">Reference proteome</keyword>
<reference evidence="3" key="2">
    <citation type="submission" date="2015-01" db="EMBL/GenBank/DDBJ databases">
        <title>Evolutionary Origins and Diversification of the Mycorrhizal Mutualists.</title>
        <authorList>
            <consortium name="DOE Joint Genome Institute"/>
            <consortium name="Mycorrhizal Genomics Consortium"/>
            <person name="Kohler A."/>
            <person name="Kuo A."/>
            <person name="Nagy L.G."/>
            <person name="Floudas D."/>
            <person name="Copeland A."/>
            <person name="Barry K.W."/>
            <person name="Cichocki N."/>
            <person name="Veneault-Fourrey C."/>
            <person name="LaButti K."/>
            <person name="Lindquist E.A."/>
            <person name="Lipzen A."/>
            <person name="Lundell T."/>
            <person name="Morin E."/>
            <person name="Murat C."/>
            <person name="Riley R."/>
            <person name="Ohm R."/>
            <person name="Sun H."/>
            <person name="Tunlid A."/>
            <person name="Henrissat B."/>
            <person name="Grigoriev I.V."/>
            <person name="Hibbett D.S."/>
            <person name="Martin F."/>
        </authorList>
    </citation>
    <scope>NUCLEOTIDE SEQUENCE [LARGE SCALE GENOMIC DNA]</scope>
    <source>
        <strain evidence="3">LaAM-08-1</strain>
    </source>
</reference>
<accession>A0A0C9WGM6</accession>
<dbReference type="HOGENOM" id="CLU_2050069_0_0_1"/>
<dbReference type="EMBL" id="KN839486">
    <property type="protein sequence ID" value="KIJ89709.1"/>
    <property type="molecule type" value="Genomic_DNA"/>
</dbReference>
<organism evidence="2 3">
    <name type="scientific">Laccaria amethystina LaAM-08-1</name>
    <dbReference type="NCBI Taxonomy" id="1095629"/>
    <lineage>
        <taxon>Eukaryota</taxon>
        <taxon>Fungi</taxon>
        <taxon>Dikarya</taxon>
        <taxon>Basidiomycota</taxon>
        <taxon>Agaricomycotina</taxon>
        <taxon>Agaricomycetes</taxon>
        <taxon>Agaricomycetidae</taxon>
        <taxon>Agaricales</taxon>
        <taxon>Agaricineae</taxon>
        <taxon>Hydnangiaceae</taxon>
        <taxon>Laccaria</taxon>
    </lineage>
</organism>
<proteinExistence type="predicted"/>
<dbReference type="AlphaFoldDB" id="A0A0C9WGM6"/>
<evidence type="ECO:0000313" key="3">
    <source>
        <dbReference type="Proteomes" id="UP000054477"/>
    </source>
</evidence>
<gene>
    <name evidence="2" type="ORF">K443DRAFT_117623</name>
</gene>
<feature type="region of interest" description="Disordered" evidence="1">
    <location>
        <begin position="1"/>
        <end position="27"/>
    </location>
</feature>
<protein>
    <submittedName>
        <fullName evidence="2">Uncharacterized protein</fullName>
    </submittedName>
</protein>
<evidence type="ECO:0000313" key="2">
    <source>
        <dbReference type="EMBL" id="KIJ89709.1"/>
    </source>
</evidence>
<reference evidence="2 3" key="1">
    <citation type="submission" date="2014-04" db="EMBL/GenBank/DDBJ databases">
        <authorList>
            <consortium name="DOE Joint Genome Institute"/>
            <person name="Kuo A."/>
            <person name="Kohler A."/>
            <person name="Nagy L.G."/>
            <person name="Floudas D."/>
            <person name="Copeland A."/>
            <person name="Barry K.W."/>
            <person name="Cichocki N."/>
            <person name="Veneault-Fourrey C."/>
            <person name="LaButti K."/>
            <person name="Lindquist E.A."/>
            <person name="Lipzen A."/>
            <person name="Lundell T."/>
            <person name="Morin E."/>
            <person name="Murat C."/>
            <person name="Sun H."/>
            <person name="Tunlid A."/>
            <person name="Henrissat B."/>
            <person name="Grigoriev I.V."/>
            <person name="Hibbett D.S."/>
            <person name="Martin F."/>
            <person name="Nordberg H.P."/>
            <person name="Cantor M.N."/>
            <person name="Hua S.X."/>
        </authorList>
    </citation>
    <scope>NUCLEOTIDE SEQUENCE [LARGE SCALE GENOMIC DNA]</scope>
    <source>
        <strain evidence="2 3">LaAM-08-1</strain>
    </source>
</reference>
<sequence length="140" mass="15518">MGFFSWSDEDLMQPNHDSDPISPTYVSQPSELTPQHSSCTIGWGSVHSAFSGTFFVSEIPLHPPCDAWIGWLSYSGYTLRRFGATPTFRSSQDIFVTPPCGCRYHTCGSDRYLGNVGAVEAEMYPRLNIDKEMGNEHGAS</sequence>
<dbReference type="Proteomes" id="UP000054477">
    <property type="component" value="Unassembled WGS sequence"/>
</dbReference>
<evidence type="ECO:0000256" key="1">
    <source>
        <dbReference type="SAM" id="MobiDB-lite"/>
    </source>
</evidence>